<dbReference type="EMBL" id="FNQF01000006">
    <property type="protein sequence ID" value="SEA51665.1"/>
    <property type="molecule type" value="Genomic_DNA"/>
</dbReference>
<evidence type="ECO:0000313" key="1">
    <source>
        <dbReference type="EMBL" id="SEA51665.1"/>
    </source>
</evidence>
<organism evidence="1 2">
    <name type="scientific">Psychroflexus halocasei</name>
    <dbReference type="NCBI Taxonomy" id="908615"/>
    <lineage>
        <taxon>Bacteria</taxon>
        <taxon>Pseudomonadati</taxon>
        <taxon>Bacteroidota</taxon>
        <taxon>Flavobacteriia</taxon>
        <taxon>Flavobacteriales</taxon>
        <taxon>Flavobacteriaceae</taxon>
        <taxon>Psychroflexus</taxon>
    </lineage>
</organism>
<gene>
    <name evidence="1" type="ORF">SAMN05421540_106163</name>
</gene>
<sequence length="123" mass="14278">MKTTTLILSLVILFKPIVPLMEYAAFYDYIKNELCENKDEPKLECNGKCYLKKELAKASESESDKEKKHISAESNLVFYEEIEKNFYFQPPLLYTAKLKTLTSNGNLSYSYLNTDSIFRPPIK</sequence>
<protein>
    <submittedName>
        <fullName evidence="1">Uncharacterized protein</fullName>
    </submittedName>
</protein>
<reference evidence="1 2" key="1">
    <citation type="submission" date="2016-10" db="EMBL/GenBank/DDBJ databases">
        <authorList>
            <person name="de Groot N.N."/>
        </authorList>
    </citation>
    <scope>NUCLEOTIDE SEQUENCE [LARGE SCALE GENOMIC DNA]</scope>
    <source>
        <strain evidence="1 2">DSM 23581</strain>
    </source>
</reference>
<name>A0A1H4BU06_9FLAO</name>
<dbReference type="STRING" id="908615.SAMN05421540_106163"/>
<evidence type="ECO:0000313" key="2">
    <source>
        <dbReference type="Proteomes" id="UP000198820"/>
    </source>
</evidence>
<proteinExistence type="predicted"/>
<dbReference type="Proteomes" id="UP000198820">
    <property type="component" value="Unassembled WGS sequence"/>
</dbReference>
<keyword evidence="2" id="KW-1185">Reference proteome</keyword>
<dbReference type="RefSeq" id="WP_234953125.1">
    <property type="nucleotide sequence ID" value="NZ_FNQF01000006.1"/>
</dbReference>
<dbReference type="AlphaFoldDB" id="A0A1H4BU06"/>
<accession>A0A1H4BU06</accession>